<dbReference type="InterPro" id="IPR036005">
    <property type="entry name" value="Creatinase/aminopeptidase-like"/>
</dbReference>
<feature type="compositionally biased region" description="Low complexity" evidence="1">
    <location>
        <begin position="376"/>
        <end position="392"/>
    </location>
</feature>
<protein>
    <submittedName>
        <fullName evidence="4">Aminopeptidase P family protein</fullName>
    </submittedName>
</protein>
<name>A0A974PK54_9HYPH</name>
<dbReference type="InterPro" id="IPR000994">
    <property type="entry name" value="Pept_M24"/>
</dbReference>
<dbReference type="Pfam" id="PF01321">
    <property type="entry name" value="Creatinase_N"/>
    <property type="match status" value="1"/>
</dbReference>
<dbReference type="KEGG" id="xdi:EZH22_16135"/>
<dbReference type="SUPFAM" id="SSF55920">
    <property type="entry name" value="Creatinase/aminopeptidase"/>
    <property type="match status" value="1"/>
</dbReference>
<keyword evidence="4" id="KW-0031">Aminopeptidase</keyword>
<evidence type="ECO:0000313" key="5">
    <source>
        <dbReference type="Proteomes" id="UP000596427"/>
    </source>
</evidence>
<dbReference type="GO" id="GO:0004177">
    <property type="term" value="F:aminopeptidase activity"/>
    <property type="evidence" value="ECO:0007669"/>
    <property type="project" value="UniProtKB-KW"/>
</dbReference>
<keyword evidence="4" id="KW-0378">Hydrolase</keyword>
<feature type="region of interest" description="Disordered" evidence="1">
    <location>
        <begin position="356"/>
        <end position="450"/>
    </location>
</feature>
<evidence type="ECO:0000259" key="2">
    <source>
        <dbReference type="Pfam" id="PF00557"/>
    </source>
</evidence>
<dbReference type="Gene3D" id="3.90.230.10">
    <property type="entry name" value="Creatinase/methionine aminopeptidase superfamily"/>
    <property type="match status" value="1"/>
</dbReference>
<dbReference type="EMBL" id="CP063362">
    <property type="protein sequence ID" value="QRG04696.1"/>
    <property type="molecule type" value="Genomic_DNA"/>
</dbReference>
<keyword evidence="5" id="KW-1185">Reference proteome</keyword>
<dbReference type="Proteomes" id="UP000596427">
    <property type="component" value="Chromosome"/>
</dbReference>
<organism evidence="4 5">
    <name type="scientific">Xanthobacter dioxanivorans</name>
    <dbReference type="NCBI Taxonomy" id="2528964"/>
    <lineage>
        <taxon>Bacteria</taxon>
        <taxon>Pseudomonadati</taxon>
        <taxon>Pseudomonadota</taxon>
        <taxon>Alphaproteobacteria</taxon>
        <taxon>Hyphomicrobiales</taxon>
        <taxon>Xanthobacteraceae</taxon>
        <taxon>Xanthobacter</taxon>
    </lineage>
</organism>
<dbReference type="Gene3D" id="3.40.350.10">
    <property type="entry name" value="Creatinase/prolidase N-terminal domain"/>
    <property type="match status" value="1"/>
</dbReference>
<dbReference type="RefSeq" id="WP_203191575.1">
    <property type="nucleotide sequence ID" value="NZ_CP063362.1"/>
</dbReference>
<feature type="domain" description="Peptidase M24" evidence="2">
    <location>
        <begin position="158"/>
        <end position="355"/>
    </location>
</feature>
<feature type="compositionally biased region" description="Basic residues" evidence="1">
    <location>
        <begin position="399"/>
        <end position="419"/>
    </location>
</feature>
<dbReference type="AlphaFoldDB" id="A0A974PK54"/>
<dbReference type="InterPro" id="IPR029149">
    <property type="entry name" value="Creatin/AminoP/Spt16_N"/>
</dbReference>
<feature type="domain" description="Creatinase N-terminal" evidence="3">
    <location>
        <begin position="10"/>
        <end position="109"/>
    </location>
</feature>
<proteinExistence type="predicted"/>
<keyword evidence="4" id="KW-0645">Protease</keyword>
<dbReference type="PANTHER" id="PTHR46112:SF2">
    <property type="entry name" value="XAA-PRO AMINOPEPTIDASE P-RELATED"/>
    <property type="match status" value="1"/>
</dbReference>
<evidence type="ECO:0000313" key="4">
    <source>
        <dbReference type="EMBL" id="QRG04696.1"/>
    </source>
</evidence>
<sequence>MIPSSEFTDRVAKLAARLRAEGAGAYVGTRQAALHYLGGVFMPWRGAVVVTRDGHCEIVYWAMDSERVRAEGCAQPVTDFTGSALVEAVAGILSRTGVDRLAVGLDIEHPGAAQVAPGMLTAGEFLAFGRALPQARLVNGVDWIDDLMLIKSPAEIALLRKAAEVAAAGYEAGVAAVAEGVTENHVAGVVEAAIRDAGSSWAWAVTGGTEVGAGGRTAFARGVTQQATDAVIRRGEFVVIDLHSMVGVYLSDLSLPVFLGPPDAEQKALADCWEDVASTMLAALRPGRAVKDCVAEGRAVFARHGLAEHGLPLFGHGLGTCARTRPFLNLASTDTVQEGMVVALGTHLYRPGVGACASNTPPWSPRPARQGSAGSPRRCAPCPERARPFAARLSPRSGRGVRRAKDRHARRWRWKRSRVPRTILSRTRSDGCGPRGGPRLESHPGDAPTG</sequence>
<accession>A0A974PK54</accession>
<gene>
    <name evidence="4" type="ORF">EZH22_16135</name>
</gene>
<dbReference type="InterPro" id="IPR050659">
    <property type="entry name" value="Peptidase_M24B"/>
</dbReference>
<dbReference type="PANTHER" id="PTHR46112">
    <property type="entry name" value="AMINOPEPTIDASE"/>
    <property type="match status" value="1"/>
</dbReference>
<dbReference type="InterPro" id="IPR000587">
    <property type="entry name" value="Creatinase_N"/>
</dbReference>
<reference evidence="4 5" key="1">
    <citation type="submission" date="2020-10" db="EMBL/GenBank/DDBJ databases">
        <title>Degradation of 1,4-Dioxane by Xanthobacter sp. YN2, via a Novel Group-2 Soluble Di-Iron Monooxygenase.</title>
        <authorList>
            <person name="Ma F."/>
            <person name="Wang Y."/>
            <person name="Yang J."/>
            <person name="Guo H."/>
            <person name="Su D."/>
            <person name="Yu L."/>
        </authorList>
    </citation>
    <scope>NUCLEOTIDE SEQUENCE [LARGE SCALE GENOMIC DNA]</scope>
    <source>
        <strain evidence="4 5">YN2</strain>
    </source>
</reference>
<evidence type="ECO:0000259" key="3">
    <source>
        <dbReference type="Pfam" id="PF01321"/>
    </source>
</evidence>
<dbReference type="Pfam" id="PF00557">
    <property type="entry name" value="Peptidase_M24"/>
    <property type="match status" value="1"/>
</dbReference>
<evidence type="ECO:0000256" key="1">
    <source>
        <dbReference type="SAM" id="MobiDB-lite"/>
    </source>
</evidence>
<dbReference type="SUPFAM" id="SSF53092">
    <property type="entry name" value="Creatinase/prolidase N-terminal domain"/>
    <property type="match status" value="1"/>
</dbReference>